<dbReference type="PROSITE" id="PS51375">
    <property type="entry name" value="PPR"/>
    <property type="match status" value="6"/>
</dbReference>
<feature type="repeat" description="PPR" evidence="2">
    <location>
        <begin position="248"/>
        <end position="282"/>
    </location>
</feature>
<evidence type="ECO:0000256" key="1">
    <source>
        <dbReference type="ARBA" id="ARBA00022737"/>
    </source>
</evidence>
<dbReference type="GO" id="GO:0009451">
    <property type="term" value="P:RNA modification"/>
    <property type="evidence" value="ECO:0007669"/>
    <property type="project" value="InterPro"/>
</dbReference>
<dbReference type="PANTHER" id="PTHR47926:SF476">
    <property type="entry name" value="PENTATRICOPEPTIDE REPEAT-CONTAINING PROTEIN"/>
    <property type="match status" value="1"/>
</dbReference>
<dbReference type="InterPro" id="IPR002885">
    <property type="entry name" value="PPR_rpt"/>
</dbReference>
<dbReference type="Proteomes" id="UP001419268">
    <property type="component" value="Unassembled WGS sequence"/>
</dbReference>
<dbReference type="FunFam" id="1.25.40.10:FF:000425">
    <property type="entry name" value="Pentatricopeptide repeat-containing protein At3g26540"/>
    <property type="match status" value="1"/>
</dbReference>
<keyword evidence="1" id="KW-0677">Repeat</keyword>
<feature type="repeat" description="PPR" evidence="2">
    <location>
        <begin position="582"/>
        <end position="616"/>
    </location>
</feature>
<dbReference type="InterPro" id="IPR011990">
    <property type="entry name" value="TPR-like_helical_dom_sf"/>
</dbReference>
<accession>A0AAP0Q8T3</accession>
<dbReference type="InterPro" id="IPR046960">
    <property type="entry name" value="PPR_At4g14850-like_plant"/>
</dbReference>
<evidence type="ECO:0000256" key="2">
    <source>
        <dbReference type="PROSITE-ProRule" id="PRU00708"/>
    </source>
</evidence>
<feature type="repeat" description="PPR" evidence="2">
    <location>
        <begin position="147"/>
        <end position="181"/>
    </location>
</feature>
<dbReference type="Pfam" id="PF01535">
    <property type="entry name" value="PPR"/>
    <property type="match status" value="5"/>
</dbReference>
<proteinExistence type="predicted"/>
<keyword evidence="4" id="KW-1185">Reference proteome</keyword>
<dbReference type="Gene3D" id="1.25.40.10">
    <property type="entry name" value="Tetratricopeptide repeat domain"/>
    <property type="match status" value="5"/>
</dbReference>
<dbReference type="EMBL" id="JBBNAG010000001">
    <property type="protein sequence ID" value="KAK9167276.1"/>
    <property type="molecule type" value="Genomic_DNA"/>
</dbReference>
<evidence type="ECO:0008006" key="5">
    <source>
        <dbReference type="Google" id="ProtNLM"/>
    </source>
</evidence>
<dbReference type="AlphaFoldDB" id="A0AAP0Q8T3"/>
<gene>
    <name evidence="3" type="ORF">Scep_002467</name>
</gene>
<sequence length="790" mass="89451">MIPPPTSRIFTHIVRHSSSLSTTTEQLRLLLNNTTRTRTRSRPQPHQIKPTTEAILSHLDSGALEKAVDILFASPFPFHPTLYNHLFQFCTSSLAIVEARKVESHLVTFCTYPPPPVFLLNRAIECYGKCGCLDDARELFDEMPERDGGSWNAMITAYSWNRSSLEALDLFSRMNGLGIGGSEVTFAGVLGSCAAVLDLLLCRQVHGMVVKYGFCGNVILESSLVDVYGKCFVMGDARRMFDEIENPNAVTWNVIVRRYLEAGDEEEAIAMFFKMIEMDVRPLNFTFSNALVACSSISAIMEGKQIHGVVVKNGFEEDVVVTDSMIDMYAKCDGLEDARRLFGFPGARDVISSTSLLSGFAMCGRISEAREFFDNMLERNVVSWNAMLAGYTRFRLWEEAQDFIFLMRKTTKDLDYVTVGLILNVCAGLSHFLLGKQVHGFAYRHGFCWNDFVGNAILDMYGKCGNLRSSRIWFVEMGHLRDSVSWNALISNHARHERSEEAMSLFSEMLWKATPSEFTFSTLLAACANTFALQQGKQIHCYMLRNDHDLDVVIRGALVDMYSKCRCLEYAVKVFQERSDRDLILWNSMVLGCAHNGSGEKALELFELMQEEGIKANHVTFQGVLLACVGEGSVHLGKRYFDSMSESYSVIPRIEHYECMIELFSRHACMDELEEFIHKMPFEPTIPMLIRIFDACREHKWSRLGEWAAARLNELDPVTPYVFEIRIIMRIVYRVLHLKGTSLASHGTQALALMKDKQPGSISQVFLQSNARLMREKAFLNLALQEFPVP</sequence>
<dbReference type="PANTHER" id="PTHR47926">
    <property type="entry name" value="PENTATRICOPEPTIDE REPEAT-CONTAINING PROTEIN"/>
    <property type="match status" value="1"/>
</dbReference>
<evidence type="ECO:0000313" key="3">
    <source>
        <dbReference type="EMBL" id="KAK9167276.1"/>
    </source>
</evidence>
<reference evidence="3 4" key="1">
    <citation type="submission" date="2024-01" db="EMBL/GenBank/DDBJ databases">
        <title>Genome assemblies of Stephania.</title>
        <authorList>
            <person name="Yang L."/>
        </authorList>
    </citation>
    <scope>NUCLEOTIDE SEQUENCE [LARGE SCALE GENOMIC DNA]</scope>
    <source>
        <strain evidence="3">JXDWG</strain>
        <tissue evidence="3">Leaf</tissue>
    </source>
</reference>
<dbReference type="FunFam" id="1.25.40.10:FF:000158">
    <property type="entry name" value="pentatricopeptide repeat-containing protein At2g33680"/>
    <property type="match status" value="1"/>
</dbReference>
<dbReference type="GO" id="GO:0099402">
    <property type="term" value="P:plant organ development"/>
    <property type="evidence" value="ECO:0007669"/>
    <property type="project" value="UniProtKB-ARBA"/>
</dbReference>
<dbReference type="NCBIfam" id="TIGR00756">
    <property type="entry name" value="PPR"/>
    <property type="match status" value="5"/>
</dbReference>
<organism evidence="3 4">
    <name type="scientific">Stephania cephalantha</name>
    <dbReference type="NCBI Taxonomy" id="152367"/>
    <lineage>
        <taxon>Eukaryota</taxon>
        <taxon>Viridiplantae</taxon>
        <taxon>Streptophyta</taxon>
        <taxon>Embryophyta</taxon>
        <taxon>Tracheophyta</taxon>
        <taxon>Spermatophyta</taxon>
        <taxon>Magnoliopsida</taxon>
        <taxon>Ranunculales</taxon>
        <taxon>Menispermaceae</taxon>
        <taxon>Menispermoideae</taxon>
        <taxon>Cissampelideae</taxon>
        <taxon>Stephania</taxon>
    </lineage>
</organism>
<dbReference type="GO" id="GO:0003723">
    <property type="term" value="F:RNA binding"/>
    <property type="evidence" value="ECO:0007669"/>
    <property type="project" value="InterPro"/>
</dbReference>
<feature type="repeat" description="PPR" evidence="2">
    <location>
        <begin position="116"/>
        <end position="146"/>
    </location>
</feature>
<feature type="repeat" description="PPR" evidence="2">
    <location>
        <begin position="482"/>
        <end position="516"/>
    </location>
</feature>
<feature type="repeat" description="PPR" evidence="2">
    <location>
        <begin position="349"/>
        <end position="383"/>
    </location>
</feature>
<comment type="caution">
    <text evidence="3">The sequence shown here is derived from an EMBL/GenBank/DDBJ whole genome shotgun (WGS) entry which is preliminary data.</text>
</comment>
<name>A0AAP0Q8T3_9MAGN</name>
<evidence type="ECO:0000313" key="4">
    <source>
        <dbReference type="Proteomes" id="UP001419268"/>
    </source>
</evidence>
<dbReference type="Pfam" id="PF13041">
    <property type="entry name" value="PPR_2"/>
    <property type="match status" value="2"/>
</dbReference>
<protein>
    <recommendedName>
        <fullName evidence="5">Pentatricopeptide repeat-containing protein</fullName>
    </recommendedName>
</protein>